<evidence type="ECO:0000256" key="3">
    <source>
        <dbReference type="ARBA" id="ARBA00022692"/>
    </source>
</evidence>
<keyword evidence="3 6" id="KW-0812">Transmembrane</keyword>
<dbReference type="InterPro" id="IPR051598">
    <property type="entry name" value="TSUP/Inactive_protease-like"/>
</dbReference>
<feature type="transmembrane region" description="Helical" evidence="6">
    <location>
        <begin position="80"/>
        <end position="101"/>
    </location>
</feature>
<keyword evidence="5 6" id="KW-0472">Membrane</keyword>
<dbReference type="Pfam" id="PF01925">
    <property type="entry name" value="TauE"/>
    <property type="match status" value="1"/>
</dbReference>
<dbReference type="RefSeq" id="WP_098469702.1">
    <property type="nucleotide sequence ID" value="NZ_PDJD01000001.1"/>
</dbReference>
<evidence type="ECO:0000313" key="7">
    <source>
        <dbReference type="EMBL" id="PFG20775.1"/>
    </source>
</evidence>
<dbReference type="EMBL" id="PDJD01000001">
    <property type="protein sequence ID" value="PFG20775.1"/>
    <property type="molecule type" value="Genomic_DNA"/>
</dbReference>
<dbReference type="Proteomes" id="UP000224915">
    <property type="component" value="Unassembled WGS sequence"/>
</dbReference>
<dbReference type="PANTHER" id="PTHR43701">
    <property type="entry name" value="MEMBRANE TRANSPORTER PROTEIN MJ0441-RELATED"/>
    <property type="match status" value="1"/>
</dbReference>
<name>A0A2A9D3E5_9MICO</name>
<evidence type="ECO:0000256" key="1">
    <source>
        <dbReference type="ARBA" id="ARBA00004141"/>
    </source>
</evidence>
<sequence>MSADLEAQRGAAWWVYALIGLGAGYLSGLFGVGGGTVIVPALVAFAVFDRKLASGTSLLAIVPTSLVGAITYGIDGNVHVLTAAILAVGTVIGAQIGTWLLSRLSNQTLRWAFIAFLVVVAVQLAFTVPVRDAEVEMTVGLVLGLIAVGLATGVLSGLLGVGGGVIVVPAMILLFGYSDLLARGTSLLMMLPTAVSGTIGNLRRRNVDLRAGAIIGVSACVTVALGTLTAGAIAPQVANLLFVAFLVFLILKTLQEALKNRRRPAGA</sequence>
<evidence type="ECO:0000256" key="4">
    <source>
        <dbReference type="ARBA" id="ARBA00022989"/>
    </source>
</evidence>
<evidence type="ECO:0000313" key="8">
    <source>
        <dbReference type="Proteomes" id="UP000224915"/>
    </source>
</evidence>
<evidence type="ECO:0000256" key="5">
    <source>
        <dbReference type="ARBA" id="ARBA00023136"/>
    </source>
</evidence>
<reference evidence="7 8" key="1">
    <citation type="submission" date="2017-10" db="EMBL/GenBank/DDBJ databases">
        <title>Sequencing the genomes of 1000 actinobacteria strains.</title>
        <authorList>
            <person name="Klenk H.-P."/>
        </authorList>
    </citation>
    <scope>NUCLEOTIDE SEQUENCE [LARGE SCALE GENOMIC DNA]</scope>
    <source>
        <strain evidence="7 8">DSM 21801</strain>
    </source>
</reference>
<proteinExistence type="inferred from homology"/>
<feature type="transmembrane region" description="Helical" evidence="6">
    <location>
        <begin position="108"/>
        <end position="130"/>
    </location>
</feature>
<comment type="caution">
    <text evidence="7">The sequence shown here is derived from an EMBL/GenBank/DDBJ whole genome shotgun (WGS) entry which is preliminary data.</text>
</comment>
<gene>
    <name evidence="7" type="ORF">ATL40_2389</name>
</gene>
<keyword evidence="6" id="KW-1003">Cell membrane</keyword>
<accession>A0A2A9D3E5</accession>
<dbReference type="InterPro" id="IPR002781">
    <property type="entry name" value="TM_pro_TauE-like"/>
</dbReference>
<feature type="transmembrane region" description="Helical" evidence="6">
    <location>
        <begin position="52"/>
        <end position="74"/>
    </location>
</feature>
<dbReference type="OrthoDB" id="3700425at2"/>
<feature type="transmembrane region" description="Helical" evidence="6">
    <location>
        <begin position="237"/>
        <end position="254"/>
    </location>
</feature>
<organism evidence="7 8">
    <name type="scientific">Serinibacter salmoneus</name>
    <dbReference type="NCBI Taxonomy" id="556530"/>
    <lineage>
        <taxon>Bacteria</taxon>
        <taxon>Bacillati</taxon>
        <taxon>Actinomycetota</taxon>
        <taxon>Actinomycetes</taxon>
        <taxon>Micrococcales</taxon>
        <taxon>Beutenbergiaceae</taxon>
        <taxon>Serinibacter</taxon>
    </lineage>
</organism>
<comment type="similarity">
    <text evidence="2 6">Belongs to the 4-toluene sulfonate uptake permease (TSUP) (TC 2.A.102) family.</text>
</comment>
<evidence type="ECO:0000256" key="6">
    <source>
        <dbReference type="RuleBase" id="RU363041"/>
    </source>
</evidence>
<dbReference type="PANTHER" id="PTHR43701:SF2">
    <property type="entry name" value="MEMBRANE TRANSPORTER PROTEIN YJNA-RELATED"/>
    <property type="match status" value="1"/>
</dbReference>
<keyword evidence="4 6" id="KW-1133">Transmembrane helix</keyword>
<dbReference type="AlphaFoldDB" id="A0A2A9D3E5"/>
<evidence type="ECO:0000256" key="2">
    <source>
        <dbReference type="ARBA" id="ARBA00009142"/>
    </source>
</evidence>
<keyword evidence="8" id="KW-1185">Reference proteome</keyword>
<protein>
    <recommendedName>
        <fullName evidence="6">Probable membrane transporter protein</fullName>
    </recommendedName>
</protein>
<feature type="transmembrane region" description="Helical" evidence="6">
    <location>
        <begin position="12"/>
        <end position="45"/>
    </location>
</feature>
<comment type="subcellular location">
    <subcellularLocation>
        <location evidence="6">Cell membrane</location>
        <topology evidence="6">Multi-pass membrane protein</topology>
    </subcellularLocation>
    <subcellularLocation>
        <location evidence="1">Membrane</location>
        <topology evidence="1">Multi-pass membrane protein</topology>
    </subcellularLocation>
</comment>
<dbReference type="GO" id="GO:0005886">
    <property type="term" value="C:plasma membrane"/>
    <property type="evidence" value="ECO:0007669"/>
    <property type="project" value="UniProtKB-SubCell"/>
</dbReference>
<feature type="transmembrane region" description="Helical" evidence="6">
    <location>
        <begin position="211"/>
        <end position="231"/>
    </location>
</feature>
<feature type="transmembrane region" description="Helical" evidence="6">
    <location>
        <begin position="142"/>
        <end position="175"/>
    </location>
</feature>